<name>A0AAI9WNV5_9BURK</name>
<organism evidence="1 2">
    <name type="scientific">Sutterella seckii</name>
    <dbReference type="NCBI Taxonomy" id="1944635"/>
    <lineage>
        <taxon>Bacteria</taxon>
        <taxon>Pseudomonadati</taxon>
        <taxon>Pseudomonadota</taxon>
        <taxon>Betaproteobacteria</taxon>
        <taxon>Burkholderiales</taxon>
        <taxon>Sutterellaceae</taxon>
        <taxon>Sutterella</taxon>
    </lineage>
</organism>
<reference evidence="1 2" key="1">
    <citation type="submission" date="2019-10" db="EMBL/GenBank/DDBJ databases">
        <title>Genome diversity of Sutterella seckii.</title>
        <authorList>
            <person name="Chaplin A.V."/>
            <person name="Sokolova S.R."/>
            <person name="Mosin K.A."/>
            <person name="Ivanova E.L."/>
            <person name="Kochetkova T.O."/>
            <person name="Goltsov A.Y."/>
            <person name="Trofimov D.Y."/>
            <person name="Efimov B.A."/>
        </authorList>
    </citation>
    <scope>NUCLEOTIDE SEQUENCE [LARGE SCALE GENOMIC DNA]</scope>
    <source>
        <strain evidence="1 2">ASD3426</strain>
    </source>
</reference>
<dbReference type="RefSeq" id="WP_139688855.1">
    <property type="nucleotide sequence ID" value="NZ_WEHW01000005.1"/>
</dbReference>
<keyword evidence="2" id="KW-1185">Reference proteome</keyword>
<evidence type="ECO:0000313" key="2">
    <source>
        <dbReference type="Proteomes" id="UP000469462"/>
    </source>
</evidence>
<dbReference type="EMBL" id="WEHW01000005">
    <property type="protein sequence ID" value="KAB7652223.1"/>
    <property type="molecule type" value="Genomic_DNA"/>
</dbReference>
<dbReference type="Proteomes" id="UP000469462">
    <property type="component" value="Unassembled WGS sequence"/>
</dbReference>
<dbReference type="InterPro" id="IPR042088">
    <property type="entry name" value="OligoPept_F_C"/>
</dbReference>
<gene>
    <name evidence="1" type="ORF">GBM96_02790</name>
</gene>
<protein>
    <submittedName>
        <fullName evidence="1">M3 family oligoendopeptidase</fullName>
    </submittedName>
</protein>
<dbReference type="SUPFAM" id="SSF55486">
    <property type="entry name" value="Metalloproteases ('zincins'), catalytic domain"/>
    <property type="match status" value="1"/>
</dbReference>
<accession>A0AAI9WNV5</accession>
<comment type="caution">
    <text evidence="1">The sequence shown here is derived from an EMBL/GenBank/DDBJ whole genome shotgun (WGS) entry which is preliminary data.</text>
</comment>
<dbReference type="Gene3D" id="1.10.1370.20">
    <property type="entry name" value="Oligoendopeptidase f, C-terminal domain"/>
    <property type="match status" value="1"/>
</dbReference>
<dbReference type="AlphaFoldDB" id="A0AAI9WNV5"/>
<proteinExistence type="predicted"/>
<sequence length="620" mass="69072">MIIKNKPLFASEISPISEKNFPAIHAALTSEKLPQWPHASTSSVRSENFQALLSSLCMVKNAIAATVPKDPAELTPDAANETLRLYGRAYDLGTSLLTLCRAHTGLSPTATDTGAARAEVLGILVEIRNHAEPAFQVIRNLVGNEPVFARTPELKIWKRIFDSEPSLADGLPSALSSYTAELEATLLSPLSNLFTHLMSPMALEVRTQSGEIRTQGFGSSIAVMKTSDDPELRRTTFNAMNAWLASHGSAIADLLNAITGFRITVLKAADADLLERATRSERVSLQSYRAMFDAIEMRLGRLRQTVDIRQSRIGKGPMRVANILAPAPESFYAEGRPYARTLTDLINAFAAIDKGFTPFLESLHSRKQIDCRPLAQNSGGTWCDDLPALDEVRILSNYRPTLAGAFALSHLLGVARHRSLMHKAPSASRFFPLSVTEIAGSFYEAIFTHHLLTQATSPIEKVSVRWQALTRIGNLLLTLPARHRLLLSILRERSENVLPVSRLNQLSDDAWRHYYGNTTVETDRYLWAYKQHFYRMKPIFYDWQYTFGFLIAAKLAREFLTYGKSACDLNIEEMWLESGSMSTEDWVLRHTGDNIRSVDFWLSAIDAVLEPFLSTQQAAG</sequence>
<evidence type="ECO:0000313" key="1">
    <source>
        <dbReference type="EMBL" id="KAB7652223.1"/>
    </source>
</evidence>